<dbReference type="Pfam" id="PF00483">
    <property type="entry name" value="NTP_transferase"/>
    <property type="match status" value="1"/>
</dbReference>
<keyword evidence="1 4" id="KW-0808">Transferase</keyword>
<reference evidence="4 5" key="1">
    <citation type="submission" date="2018-06" db="EMBL/GenBank/DDBJ databases">
        <title>Extensive metabolic versatility and redundancy in microbially diverse, dynamic hydrothermal sediments.</title>
        <authorList>
            <person name="Dombrowski N."/>
            <person name="Teske A."/>
            <person name="Baker B.J."/>
        </authorList>
    </citation>
    <scope>NUCLEOTIDE SEQUENCE [LARGE SCALE GENOMIC DNA]</scope>
    <source>
        <strain evidence="4">B36_G15</strain>
    </source>
</reference>
<dbReference type="Proteomes" id="UP000268469">
    <property type="component" value="Unassembled WGS sequence"/>
</dbReference>
<sequence length="323" mass="35375">MKVLIPVAGFGTRLRPHTYTTPKPLLMVAGKPIIGHVLDTIGALNPDEVIMVIGPMGERIIDYVRQHHSYHFRFVFQEEQLGLGHAVYLGLKDVEPAPLLIILGDTIIEVDLKSFTAGGNVIGTGEVEDPRRFGVVRLADGEIIELVEKSERPPSNIAIAGIYFFEDPGPLASALDEIITKDLKTRGEYQLTDGLALLLKKGLKLRAHPVQKWLDCGTTIALLETNRYLLRTKSYYRERKGVVIKSPVYIFDSARIEDSIVGPSVSIGENALIRNSVIRDSIINSGAVVEDSLIAGSIIGENARVLGKFKILNVGDSSTVEIT</sequence>
<dbReference type="InterPro" id="IPR005835">
    <property type="entry name" value="NTP_transferase_dom"/>
</dbReference>
<accession>A0A660SE51</accession>
<dbReference type="SUPFAM" id="SSF53448">
    <property type="entry name" value="Nucleotide-diphospho-sugar transferases"/>
    <property type="match status" value="1"/>
</dbReference>
<dbReference type="GO" id="GO:0016779">
    <property type="term" value="F:nucleotidyltransferase activity"/>
    <property type="evidence" value="ECO:0007669"/>
    <property type="project" value="UniProtKB-KW"/>
</dbReference>
<evidence type="ECO:0000259" key="3">
    <source>
        <dbReference type="Pfam" id="PF00483"/>
    </source>
</evidence>
<dbReference type="AlphaFoldDB" id="A0A660SE51"/>
<dbReference type="Gene3D" id="2.160.10.10">
    <property type="entry name" value="Hexapeptide repeat proteins"/>
    <property type="match status" value="1"/>
</dbReference>
<dbReference type="CDD" id="cd04181">
    <property type="entry name" value="NTP_transferase"/>
    <property type="match status" value="1"/>
</dbReference>
<dbReference type="InterPro" id="IPR050065">
    <property type="entry name" value="GlmU-like"/>
</dbReference>
<proteinExistence type="predicted"/>
<gene>
    <name evidence="4" type="ORF">DRP53_09300</name>
</gene>
<evidence type="ECO:0000313" key="5">
    <source>
        <dbReference type="Proteomes" id="UP000268469"/>
    </source>
</evidence>
<name>A0A660SE51_UNCW3</name>
<dbReference type="PANTHER" id="PTHR43584">
    <property type="entry name" value="NUCLEOTIDYL TRANSFERASE"/>
    <property type="match status" value="1"/>
</dbReference>
<evidence type="ECO:0000313" key="4">
    <source>
        <dbReference type="EMBL" id="RKX69059.1"/>
    </source>
</evidence>
<evidence type="ECO:0000256" key="1">
    <source>
        <dbReference type="ARBA" id="ARBA00022679"/>
    </source>
</evidence>
<feature type="domain" description="Nucleotidyl transferase" evidence="3">
    <location>
        <begin position="4"/>
        <end position="230"/>
    </location>
</feature>
<dbReference type="EMBL" id="QNBE01000109">
    <property type="protein sequence ID" value="RKX69059.1"/>
    <property type="molecule type" value="Genomic_DNA"/>
</dbReference>
<organism evidence="4 5">
    <name type="scientific">candidate division WOR-3 bacterium</name>
    <dbReference type="NCBI Taxonomy" id="2052148"/>
    <lineage>
        <taxon>Bacteria</taxon>
        <taxon>Bacteria division WOR-3</taxon>
    </lineage>
</organism>
<comment type="caution">
    <text evidence="4">The sequence shown here is derived from an EMBL/GenBank/DDBJ whole genome shotgun (WGS) entry which is preliminary data.</text>
</comment>
<protein>
    <submittedName>
        <fullName evidence="4">Nucleotidyl transferase</fullName>
    </submittedName>
</protein>
<dbReference type="PANTHER" id="PTHR43584:SF8">
    <property type="entry name" value="N-ACETYLMURAMATE ALPHA-1-PHOSPHATE URIDYLYLTRANSFERASE"/>
    <property type="match status" value="1"/>
</dbReference>
<dbReference type="Gene3D" id="3.90.550.10">
    <property type="entry name" value="Spore Coat Polysaccharide Biosynthesis Protein SpsA, Chain A"/>
    <property type="match status" value="1"/>
</dbReference>
<evidence type="ECO:0000256" key="2">
    <source>
        <dbReference type="ARBA" id="ARBA00022695"/>
    </source>
</evidence>
<dbReference type="InterPro" id="IPR029044">
    <property type="entry name" value="Nucleotide-diphossugar_trans"/>
</dbReference>
<keyword evidence="2" id="KW-0548">Nucleotidyltransferase</keyword>